<feature type="compositionally biased region" description="Acidic residues" evidence="1">
    <location>
        <begin position="242"/>
        <end position="254"/>
    </location>
</feature>
<proteinExistence type="predicted"/>
<feature type="non-terminal residue" evidence="2">
    <location>
        <position position="266"/>
    </location>
</feature>
<dbReference type="Pfam" id="PF07963">
    <property type="entry name" value="N_methyl"/>
    <property type="match status" value="1"/>
</dbReference>
<accession>A0A382SIY4</accession>
<dbReference type="InterPro" id="IPR012902">
    <property type="entry name" value="N_methyl_site"/>
</dbReference>
<evidence type="ECO:0000313" key="2">
    <source>
        <dbReference type="EMBL" id="SVD09930.1"/>
    </source>
</evidence>
<dbReference type="InterPro" id="IPR045584">
    <property type="entry name" value="Pilin-like"/>
</dbReference>
<reference evidence="2" key="1">
    <citation type="submission" date="2018-05" db="EMBL/GenBank/DDBJ databases">
        <authorList>
            <person name="Lanie J.A."/>
            <person name="Ng W.-L."/>
            <person name="Kazmierczak K.M."/>
            <person name="Andrzejewski T.M."/>
            <person name="Davidsen T.M."/>
            <person name="Wayne K.J."/>
            <person name="Tettelin H."/>
            <person name="Glass J.I."/>
            <person name="Rusch D."/>
            <person name="Podicherti R."/>
            <person name="Tsui H.-C.T."/>
            <person name="Winkler M.E."/>
        </authorList>
    </citation>
    <scope>NUCLEOTIDE SEQUENCE</scope>
</reference>
<dbReference type="AlphaFoldDB" id="A0A382SIY4"/>
<gene>
    <name evidence="2" type="ORF">METZ01_LOCUS362784</name>
</gene>
<evidence type="ECO:0008006" key="3">
    <source>
        <dbReference type="Google" id="ProtNLM"/>
    </source>
</evidence>
<dbReference type="Gene3D" id="3.30.700.10">
    <property type="entry name" value="Glycoprotein, Type 4 Pilin"/>
    <property type="match status" value="1"/>
</dbReference>
<name>A0A382SIY4_9ZZZZ</name>
<feature type="compositionally biased region" description="Basic and acidic residues" evidence="1">
    <location>
        <begin position="255"/>
        <end position="266"/>
    </location>
</feature>
<evidence type="ECO:0000256" key="1">
    <source>
        <dbReference type="SAM" id="MobiDB-lite"/>
    </source>
</evidence>
<dbReference type="PANTHER" id="PTHR30093">
    <property type="entry name" value="GENERAL SECRETION PATHWAY PROTEIN G"/>
    <property type="match status" value="1"/>
</dbReference>
<sequence length="266" mass="30294">MSKARKGFTMIEVLIALGIIIVLMIVLLPAINAVREESRLVKCQSNQQQIYNVFISKLNSSHTRLRPENLRHHFEKELGETLEVYQCPNAAVYSQRPALSVSSIVTTLNSFGFNPRMSRLTGEHDAQKIFSLDYRVVTANVIGPKAPAEEFVQFVAPRHFGMCNVLFFDGHVETRDPTLPTIDALAIDPRYCWVHEKHWRPFTDIHLKRTEVNCVPQNPRVAKAPPFLDDEFPKVIVLNSEIDNENDDDEETDVPEMRIPEETGNA</sequence>
<protein>
    <recommendedName>
        <fullName evidence="3">Type II secretion system protein GspG C-terminal domain-containing protein</fullName>
    </recommendedName>
</protein>
<dbReference type="EMBL" id="UINC01129497">
    <property type="protein sequence ID" value="SVD09930.1"/>
    <property type="molecule type" value="Genomic_DNA"/>
</dbReference>
<feature type="region of interest" description="Disordered" evidence="1">
    <location>
        <begin position="241"/>
        <end position="266"/>
    </location>
</feature>
<organism evidence="2">
    <name type="scientific">marine metagenome</name>
    <dbReference type="NCBI Taxonomy" id="408172"/>
    <lineage>
        <taxon>unclassified sequences</taxon>
        <taxon>metagenomes</taxon>
        <taxon>ecological metagenomes</taxon>
    </lineage>
</organism>
<dbReference type="PANTHER" id="PTHR30093:SF2">
    <property type="entry name" value="TYPE II SECRETION SYSTEM PROTEIN H"/>
    <property type="match status" value="1"/>
</dbReference>
<dbReference type="SUPFAM" id="SSF54523">
    <property type="entry name" value="Pili subunits"/>
    <property type="match status" value="1"/>
</dbReference>